<comment type="similarity">
    <text evidence="8">Belongs to the TrpC family.</text>
</comment>
<dbReference type="InterPro" id="IPR011060">
    <property type="entry name" value="RibuloseP-bd_barrel"/>
</dbReference>
<dbReference type="EMBL" id="JABVEG010000002">
    <property type="protein sequence ID" value="NUI81940.1"/>
    <property type="molecule type" value="Genomic_DNA"/>
</dbReference>
<name>A0ABX2LI28_9STAP</name>
<dbReference type="PROSITE" id="PS00614">
    <property type="entry name" value="IGPS"/>
    <property type="match status" value="1"/>
</dbReference>
<evidence type="ECO:0000256" key="8">
    <source>
        <dbReference type="HAMAP-Rule" id="MF_00134"/>
    </source>
</evidence>
<keyword evidence="4 8" id="KW-0210">Decarboxylase</keyword>
<keyword evidence="7 8" id="KW-0456">Lyase</keyword>
<keyword evidence="6 8" id="KW-0057">Aromatic amino acid biosynthesis</keyword>
<protein>
    <recommendedName>
        <fullName evidence="8">Indole-3-glycerol phosphate synthase</fullName>
        <shortName evidence="8">IGPS</shortName>
        <ecNumber evidence="8">4.1.1.48</ecNumber>
    </recommendedName>
</protein>
<evidence type="ECO:0000256" key="5">
    <source>
        <dbReference type="ARBA" id="ARBA00022822"/>
    </source>
</evidence>
<evidence type="ECO:0000256" key="6">
    <source>
        <dbReference type="ARBA" id="ARBA00023141"/>
    </source>
</evidence>
<proteinExistence type="inferred from homology"/>
<gene>
    <name evidence="8 10" type="primary">trpC</name>
    <name evidence="10" type="ORF">HUN84_04095</name>
</gene>
<dbReference type="Proteomes" id="UP000610527">
    <property type="component" value="Unassembled WGS sequence"/>
</dbReference>
<dbReference type="NCBIfam" id="NF001371">
    <property type="entry name" value="PRK00278.1-3"/>
    <property type="match status" value="1"/>
</dbReference>
<evidence type="ECO:0000256" key="2">
    <source>
        <dbReference type="ARBA" id="ARBA00004696"/>
    </source>
</evidence>
<dbReference type="PANTHER" id="PTHR22854:SF2">
    <property type="entry name" value="INDOLE-3-GLYCEROL-PHOSPHATE SYNTHASE"/>
    <property type="match status" value="1"/>
</dbReference>
<keyword evidence="5 8" id="KW-0822">Tryptophan biosynthesis</keyword>
<evidence type="ECO:0000256" key="7">
    <source>
        <dbReference type="ARBA" id="ARBA00023239"/>
    </source>
</evidence>
<dbReference type="RefSeq" id="WP_174841310.1">
    <property type="nucleotide sequence ID" value="NZ_JABVEF010000001.1"/>
</dbReference>
<dbReference type="InterPro" id="IPR013798">
    <property type="entry name" value="Indole-3-glycerol_P_synth_dom"/>
</dbReference>
<keyword evidence="3 8" id="KW-0028">Amino-acid biosynthesis</keyword>
<comment type="catalytic activity">
    <reaction evidence="1 8">
        <text>1-(2-carboxyphenylamino)-1-deoxy-D-ribulose 5-phosphate + H(+) = (1S,2R)-1-C-(indol-3-yl)glycerol 3-phosphate + CO2 + H2O</text>
        <dbReference type="Rhea" id="RHEA:23476"/>
        <dbReference type="ChEBI" id="CHEBI:15377"/>
        <dbReference type="ChEBI" id="CHEBI:15378"/>
        <dbReference type="ChEBI" id="CHEBI:16526"/>
        <dbReference type="ChEBI" id="CHEBI:58613"/>
        <dbReference type="ChEBI" id="CHEBI:58866"/>
        <dbReference type="EC" id="4.1.1.48"/>
    </reaction>
</comment>
<dbReference type="EC" id="4.1.1.48" evidence="8"/>
<feature type="domain" description="Indole-3-glycerol phosphate synthase" evidence="9">
    <location>
        <begin position="4"/>
        <end position="252"/>
    </location>
</feature>
<evidence type="ECO:0000256" key="1">
    <source>
        <dbReference type="ARBA" id="ARBA00001633"/>
    </source>
</evidence>
<dbReference type="InterPro" id="IPR001468">
    <property type="entry name" value="Indole-3-GlycerolPSynthase_CS"/>
</dbReference>
<dbReference type="Gene3D" id="3.20.20.70">
    <property type="entry name" value="Aldolase class I"/>
    <property type="match status" value="1"/>
</dbReference>
<comment type="pathway">
    <text evidence="2 8">Amino-acid biosynthesis; L-tryptophan biosynthesis; L-tryptophan from chorismate: step 4/5.</text>
</comment>
<evidence type="ECO:0000256" key="3">
    <source>
        <dbReference type="ARBA" id="ARBA00022605"/>
    </source>
</evidence>
<evidence type="ECO:0000259" key="9">
    <source>
        <dbReference type="Pfam" id="PF00218"/>
    </source>
</evidence>
<evidence type="ECO:0000256" key="4">
    <source>
        <dbReference type="ARBA" id="ARBA00022793"/>
    </source>
</evidence>
<dbReference type="PANTHER" id="PTHR22854">
    <property type="entry name" value="TRYPTOPHAN BIOSYNTHESIS PROTEIN"/>
    <property type="match status" value="1"/>
</dbReference>
<evidence type="ECO:0000313" key="10">
    <source>
        <dbReference type="EMBL" id="NUI81940.1"/>
    </source>
</evidence>
<dbReference type="SUPFAM" id="SSF51366">
    <property type="entry name" value="Ribulose-phoshate binding barrel"/>
    <property type="match status" value="1"/>
</dbReference>
<evidence type="ECO:0000313" key="11">
    <source>
        <dbReference type="Proteomes" id="UP000610527"/>
    </source>
</evidence>
<dbReference type="InterPro" id="IPR045186">
    <property type="entry name" value="Indole-3-glycerol_P_synth"/>
</dbReference>
<dbReference type="HAMAP" id="MF_00134_B">
    <property type="entry name" value="IGPS_B"/>
    <property type="match status" value="1"/>
</dbReference>
<dbReference type="Pfam" id="PF00218">
    <property type="entry name" value="IGPS"/>
    <property type="match status" value="1"/>
</dbReference>
<sequence length="260" mass="29581">MTILNDIVAYKKRLLNDGYYHQKLQTLKATKHSHKARLTDALSRNENLVLIAEIKSKSPSIKAFQQKDVVQQIKDYERYGADAISILTDEQYFGGSFERLQALSAKTQLPVLCKDFIIDPLQIDVAKQAGASIILLIVNILTDEKLKQLYHYATSKGLEVLVEVHDDNELQRAYELEPQIIGVNNRDLKSFNTDVEHTNHILKYKKENYFYISESGIHSQQDVKQIINSGIDGLLVGGALMNCNQLEHFIPSLKLKKVKI</sequence>
<dbReference type="InterPro" id="IPR013785">
    <property type="entry name" value="Aldolase_TIM"/>
</dbReference>
<dbReference type="GO" id="GO:0004425">
    <property type="term" value="F:indole-3-glycerol-phosphate synthase activity"/>
    <property type="evidence" value="ECO:0007669"/>
    <property type="project" value="UniProtKB-EC"/>
</dbReference>
<organism evidence="10 11">
    <name type="scientific">Staphylococcus borealis</name>
    <dbReference type="NCBI Taxonomy" id="2742203"/>
    <lineage>
        <taxon>Bacteria</taxon>
        <taxon>Bacillati</taxon>
        <taxon>Bacillota</taxon>
        <taxon>Bacilli</taxon>
        <taxon>Bacillales</taxon>
        <taxon>Staphylococcaceae</taxon>
        <taxon>Staphylococcus</taxon>
    </lineage>
</organism>
<comment type="caution">
    <text evidence="10">The sequence shown here is derived from an EMBL/GenBank/DDBJ whole genome shotgun (WGS) entry which is preliminary data.</text>
</comment>
<reference evidence="10 11" key="1">
    <citation type="submission" date="2020-06" db="EMBL/GenBank/DDBJ databases">
        <title>Staphylococcus borealis sp. nov. -A novel member of the Staphylococcaceae family isolated from skin and blood in humans.</title>
        <authorList>
            <person name="Pain M."/>
            <person name="Wolden R."/>
            <person name="Jaen-Luchoro D."/>
            <person name="Salva-Serra F."/>
            <person name="Iglesias B.P."/>
            <person name="Karlsson R."/>
            <person name="Klingenberg C."/>
            <person name="Cavanagh J.P."/>
        </authorList>
    </citation>
    <scope>NUCLEOTIDE SEQUENCE [LARGE SCALE GENOMIC DNA]</scope>
    <source>
        <strain evidence="10 11">58-22</strain>
    </source>
</reference>
<keyword evidence="11" id="KW-1185">Reference proteome</keyword>
<accession>A0ABX2LI28</accession>
<dbReference type="CDD" id="cd00331">
    <property type="entry name" value="IGPS"/>
    <property type="match status" value="1"/>
</dbReference>